<sequence>MILVFSFSPRIQQPPANGCDFLATETLPSQKLLGQKPWIYSKVLSHDSITNFHYHGFWPSNFSNAHQVINSELLSCVDICLAYGRVRKFSNTYNLFNWS</sequence>
<evidence type="ECO:0000313" key="2">
    <source>
        <dbReference type="Proteomes" id="UP000238479"/>
    </source>
</evidence>
<dbReference type="Gramene" id="PRQ57086">
    <property type="protein sequence ID" value="PRQ57086"/>
    <property type="gene ID" value="RchiOBHm_Chr1g0344411"/>
</dbReference>
<protein>
    <submittedName>
        <fullName evidence="1">Uncharacterized protein</fullName>
    </submittedName>
</protein>
<dbReference type="Proteomes" id="UP000238479">
    <property type="component" value="Chromosome 1"/>
</dbReference>
<keyword evidence="2" id="KW-1185">Reference proteome</keyword>
<gene>
    <name evidence="1" type="ORF">RchiOBHm_Chr1g0344411</name>
</gene>
<proteinExistence type="predicted"/>
<reference evidence="1 2" key="1">
    <citation type="journal article" date="2018" name="Nat. Genet.">
        <title>The Rosa genome provides new insights in the design of modern roses.</title>
        <authorList>
            <person name="Bendahmane M."/>
        </authorList>
    </citation>
    <scope>NUCLEOTIDE SEQUENCE [LARGE SCALE GENOMIC DNA]</scope>
    <source>
        <strain evidence="2">cv. Old Blush</strain>
    </source>
</reference>
<organism evidence="1 2">
    <name type="scientific">Rosa chinensis</name>
    <name type="common">China rose</name>
    <dbReference type="NCBI Taxonomy" id="74649"/>
    <lineage>
        <taxon>Eukaryota</taxon>
        <taxon>Viridiplantae</taxon>
        <taxon>Streptophyta</taxon>
        <taxon>Embryophyta</taxon>
        <taxon>Tracheophyta</taxon>
        <taxon>Spermatophyta</taxon>
        <taxon>Magnoliopsida</taxon>
        <taxon>eudicotyledons</taxon>
        <taxon>Gunneridae</taxon>
        <taxon>Pentapetalae</taxon>
        <taxon>rosids</taxon>
        <taxon>fabids</taxon>
        <taxon>Rosales</taxon>
        <taxon>Rosaceae</taxon>
        <taxon>Rosoideae</taxon>
        <taxon>Rosoideae incertae sedis</taxon>
        <taxon>Rosa</taxon>
    </lineage>
</organism>
<accession>A0A2P6SEH8</accession>
<dbReference type="AlphaFoldDB" id="A0A2P6SEH8"/>
<dbReference type="EMBL" id="PDCK01000039">
    <property type="protein sequence ID" value="PRQ57086.1"/>
    <property type="molecule type" value="Genomic_DNA"/>
</dbReference>
<name>A0A2P6SEH8_ROSCH</name>
<evidence type="ECO:0000313" key="1">
    <source>
        <dbReference type="EMBL" id="PRQ57086.1"/>
    </source>
</evidence>
<comment type="caution">
    <text evidence="1">The sequence shown here is derived from an EMBL/GenBank/DDBJ whole genome shotgun (WGS) entry which is preliminary data.</text>
</comment>